<feature type="transmembrane region" description="Helical" evidence="6">
    <location>
        <begin position="98"/>
        <end position="117"/>
    </location>
</feature>
<dbReference type="HOGENOM" id="CLU_068425_0_0_6"/>
<accession>W0DN59</accession>
<evidence type="ECO:0000313" key="7">
    <source>
        <dbReference type="EMBL" id="AHF00035.1"/>
    </source>
</evidence>
<gene>
    <name evidence="7" type="ORF">THITH_07105</name>
</gene>
<dbReference type="Proteomes" id="UP000005289">
    <property type="component" value="Chromosome"/>
</dbReference>
<organism evidence="7 8">
    <name type="scientific">Thioalkalivibrio paradoxus ARh 1</name>
    <dbReference type="NCBI Taxonomy" id="713585"/>
    <lineage>
        <taxon>Bacteria</taxon>
        <taxon>Pseudomonadati</taxon>
        <taxon>Pseudomonadota</taxon>
        <taxon>Gammaproteobacteria</taxon>
        <taxon>Chromatiales</taxon>
        <taxon>Ectothiorhodospiraceae</taxon>
        <taxon>Thioalkalivibrio</taxon>
    </lineage>
</organism>
<evidence type="ECO:0000256" key="4">
    <source>
        <dbReference type="ARBA" id="ARBA00022989"/>
    </source>
</evidence>
<comment type="subcellular location">
    <subcellularLocation>
        <location evidence="1">Membrane</location>
        <topology evidence="1">Multi-pass membrane protein</topology>
    </subcellularLocation>
</comment>
<evidence type="ECO:0000256" key="2">
    <source>
        <dbReference type="ARBA" id="ARBA00022692"/>
    </source>
</evidence>
<feature type="transmembrane region" description="Helical" evidence="6">
    <location>
        <begin position="45"/>
        <end position="65"/>
    </location>
</feature>
<evidence type="ECO:0000256" key="3">
    <source>
        <dbReference type="ARBA" id="ARBA00022801"/>
    </source>
</evidence>
<evidence type="ECO:0000313" key="8">
    <source>
        <dbReference type="Proteomes" id="UP000005289"/>
    </source>
</evidence>
<keyword evidence="2 6" id="KW-0812">Transmembrane</keyword>
<dbReference type="KEGG" id="tti:THITH_07105"/>
<keyword evidence="5 6" id="KW-0472">Membrane</keyword>
<feature type="transmembrane region" description="Helical" evidence="6">
    <location>
        <begin position="157"/>
        <end position="182"/>
    </location>
</feature>
<dbReference type="EMBL" id="CP007029">
    <property type="protein sequence ID" value="AHF00035.1"/>
    <property type="molecule type" value="Genomic_DNA"/>
</dbReference>
<dbReference type="STRING" id="713585.THITH_07105"/>
<evidence type="ECO:0000256" key="6">
    <source>
        <dbReference type="SAM" id="Phobius"/>
    </source>
</evidence>
<reference evidence="7 8" key="1">
    <citation type="submission" date="2013-12" db="EMBL/GenBank/DDBJ databases">
        <authorList>
            <consortium name="DOE Joint Genome Institute"/>
            <person name="Muyzer G."/>
            <person name="Huntemann M."/>
            <person name="Han J."/>
            <person name="Chen A."/>
            <person name="Kyrpides N."/>
            <person name="Mavromatis K."/>
            <person name="Markowitz V."/>
            <person name="Palaniappan K."/>
            <person name="Ivanova N."/>
            <person name="Schaumberg A."/>
            <person name="Pati A."/>
            <person name="Liolios K."/>
            <person name="Nordberg H.P."/>
            <person name="Cantor M.N."/>
            <person name="Hua S.X."/>
            <person name="Woyke T."/>
        </authorList>
    </citation>
    <scope>NUCLEOTIDE SEQUENCE [LARGE SCALE GENOMIC DNA]</scope>
    <source>
        <strain evidence="7 8">ARh 1</strain>
    </source>
</reference>
<sequence length="220" mass="24054">MTPYCERAAPGWFAEPLNTVSGLAYFVAAWQSWKQLERARWREQWDLHLLAALVAAVGLAAVLWHASGIAWLHWLDRAALGAFVVAYWSVFLVRTQRFGAVAVAVAWLLTAIGLAALGSVLPLQAYGGTGIYMPLLALLVAAIGLAARVDRRLARDLLLASALFLLALVVRALDLVLCDWAVVGTHWLWHLLTAGLLFVLVDGMIRHVRLRETQAAQAVG</sequence>
<feature type="transmembrane region" description="Helical" evidence="6">
    <location>
        <begin position="71"/>
        <end position="91"/>
    </location>
</feature>
<feature type="transmembrane region" description="Helical" evidence="6">
    <location>
        <begin position="123"/>
        <end position="145"/>
    </location>
</feature>
<dbReference type="GO" id="GO:0016811">
    <property type="term" value="F:hydrolase activity, acting on carbon-nitrogen (but not peptide) bonds, in linear amides"/>
    <property type="evidence" value="ECO:0007669"/>
    <property type="project" value="InterPro"/>
</dbReference>
<protein>
    <recommendedName>
        <fullName evidence="9">Ceramidase</fullName>
    </recommendedName>
</protein>
<dbReference type="OrthoDB" id="277121at2"/>
<keyword evidence="8" id="KW-1185">Reference proteome</keyword>
<dbReference type="GO" id="GO:0006672">
    <property type="term" value="P:ceramide metabolic process"/>
    <property type="evidence" value="ECO:0007669"/>
    <property type="project" value="InterPro"/>
</dbReference>
<keyword evidence="3" id="KW-0378">Hydrolase</keyword>
<feature type="transmembrane region" description="Helical" evidence="6">
    <location>
        <begin position="188"/>
        <end position="205"/>
    </location>
</feature>
<dbReference type="AlphaFoldDB" id="W0DN59"/>
<keyword evidence="4 6" id="KW-1133">Transmembrane helix</keyword>
<evidence type="ECO:0000256" key="5">
    <source>
        <dbReference type="ARBA" id="ARBA00023136"/>
    </source>
</evidence>
<dbReference type="GO" id="GO:0016020">
    <property type="term" value="C:membrane"/>
    <property type="evidence" value="ECO:0007669"/>
    <property type="project" value="UniProtKB-SubCell"/>
</dbReference>
<dbReference type="Pfam" id="PF05875">
    <property type="entry name" value="Ceramidase"/>
    <property type="match status" value="1"/>
</dbReference>
<proteinExistence type="predicted"/>
<dbReference type="InterPro" id="IPR008901">
    <property type="entry name" value="ACER"/>
</dbReference>
<evidence type="ECO:0008006" key="9">
    <source>
        <dbReference type="Google" id="ProtNLM"/>
    </source>
</evidence>
<evidence type="ECO:0000256" key="1">
    <source>
        <dbReference type="ARBA" id="ARBA00004141"/>
    </source>
</evidence>
<dbReference type="RefSeq" id="WP_006747824.1">
    <property type="nucleotide sequence ID" value="NZ_CP007029.1"/>
</dbReference>
<name>W0DN59_9GAMM</name>